<keyword evidence="2" id="KW-0812">Transmembrane</keyword>
<dbReference type="Proteomes" id="UP000324233">
    <property type="component" value="Chromosome"/>
</dbReference>
<protein>
    <recommendedName>
        <fullName evidence="3">Aerotolerance regulator N-terminal domain-containing protein</fullName>
    </recommendedName>
</protein>
<feature type="transmembrane region" description="Helical" evidence="2">
    <location>
        <begin position="57"/>
        <end position="75"/>
    </location>
</feature>
<dbReference type="SUPFAM" id="SSF53300">
    <property type="entry name" value="vWA-like"/>
    <property type="match status" value="1"/>
</dbReference>
<keyword evidence="2" id="KW-1133">Transmembrane helix</keyword>
<dbReference type="InterPro" id="IPR011933">
    <property type="entry name" value="Double_TM_dom"/>
</dbReference>
<feature type="transmembrane region" description="Helical" evidence="2">
    <location>
        <begin position="700"/>
        <end position="719"/>
    </location>
</feature>
<name>A0A5B9W1H3_9BACT</name>
<evidence type="ECO:0000256" key="2">
    <source>
        <dbReference type="SAM" id="Phobius"/>
    </source>
</evidence>
<dbReference type="InterPro" id="IPR024163">
    <property type="entry name" value="Aerotolerance_reg_N"/>
</dbReference>
<organism evidence="4 5">
    <name type="scientific">Aquisphaera giovannonii</name>
    <dbReference type="NCBI Taxonomy" id="406548"/>
    <lineage>
        <taxon>Bacteria</taxon>
        <taxon>Pseudomonadati</taxon>
        <taxon>Planctomycetota</taxon>
        <taxon>Planctomycetia</taxon>
        <taxon>Isosphaerales</taxon>
        <taxon>Isosphaeraceae</taxon>
        <taxon>Aquisphaera</taxon>
    </lineage>
</organism>
<dbReference type="Pfam" id="PF07584">
    <property type="entry name" value="BatA"/>
    <property type="match status" value="1"/>
</dbReference>
<evidence type="ECO:0000313" key="4">
    <source>
        <dbReference type="EMBL" id="QEH34119.1"/>
    </source>
</evidence>
<evidence type="ECO:0000256" key="1">
    <source>
        <dbReference type="SAM" id="MobiDB-lite"/>
    </source>
</evidence>
<dbReference type="PANTHER" id="PTHR37464:SF1">
    <property type="entry name" value="BLL2463 PROTEIN"/>
    <property type="match status" value="1"/>
</dbReference>
<feature type="transmembrane region" description="Helical" evidence="2">
    <location>
        <begin position="6"/>
        <end position="25"/>
    </location>
</feature>
<sequence>MFSLLSPLLAWGTLLGSIPIIIHLLNRRRFRVVEWAPMRHLKLTIRRNRRRIQIEELLLLLLRVALPVLLFLFLARPILNPTGLEKWLVGGGRTSQIVLVDDSLSMGYAGGGGPPAFHRAREAAGAVLGAANPQDRCTLVAASTPRTPVFHEVEGTRKEELSGDALAMPLSDTHAAWPTVLAGIDEVVQSCTYPMRNLTIITDLRKAGWDASVGEVARRWDEQGVRVRVVDVGDDEAGNVALQALVPLDRAILAGAESHWEATVRNDSPRVLSRAKAILRIDDRPTEVPLPEIPPHQVMRVPITARFPSQGMHDISLQLPEDELAGDNQIWAAVPVKDSLLIRLVDGEPSSEPFGSEVDYLAAPLSIGVGDAEAWRIETVQEENFLNPRLEPADVLVLANVASPTDEQARKLAQLVRGGMGLMVFTGGRLDTALYNQRLYRSGEPLLPVPLKAQADEAIRGLTVEDVRPSPIEKLLELRPSALERVAVRRIMNVEEPSGEPGAVRVLARWNDPARSPAVVERVVGEGRVLLWTTTADRADTDWPIEPSFVLAIREAVRGTARPTSFAHTVTAGERPTRIVHSSHQLTSVRLTPPGGGEPRSLPSGSAGDKASGDTTPAWEITVPDTRKAGLYRVSWDEGPLGTQQDVFASNPDARESELDRIAAADLKGLLAPLNIEVAAARGDGRDAFSATGREVWHEMAWVLLALLIFEPILASWVGRSR</sequence>
<dbReference type="InterPro" id="IPR029062">
    <property type="entry name" value="Class_I_gatase-like"/>
</dbReference>
<feature type="domain" description="Aerotolerance regulator N-terminal" evidence="3">
    <location>
        <begin position="1"/>
        <end position="77"/>
    </location>
</feature>
<dbReference type="EMBL" id="CP042997">
    <property type="protein sequence ID" value="QEH34119.1"/>
    <property type="molecule type" value="Genomic_DNA"/>
</dbReference>
<dbReference type="InterPro" id="IPR036465">
    <property type="entry name" value="vWFA_dom_sf"/>
</dbReference>
<keyword evidence="2" id="KW-0472">Membrane</keyword>
<dbReference type="Gene3D" id="3.40.50.880">
    <property type="match status" value="1"/>
</dbReference>
<dbReference type="SUPFAM" id="SSF52317">
    <property type="entry name" value="Class I glutamine amidotransferase-like"/>
    <property type="match status" value="1"/>
</dbReference>
<accession>A0A5B9W1H3</accession>
<gene>
    <name evidence="4" type="ORF">OJF2_26530</name>
</gene>
<dbReference type="RefSeq" id="WP_148594088.1">
    <property type="nucleotide sequence ID" value="NZ_CP042997.1"/>
</dbReference>
<dbReference type="OrthoDB" id="7052926at2"/>
<dbReference type="NCBIfam" id="TIGR02226">
    <property type="entry name" value="two_anch"/>
    <property type="match status" value="1"/>
</dbReference>
<proteinExistence type="predicted"/>
<dbReference type="PANTHER" id="PTHR37464">
    <property type="entry name" value="BLL2463 PROTEIN"/>
    <property type="match status" value="1"/>
</dbReference>
<feature type="region of interest" description="Disordered" evidence="1">
    <location>
        <begin position="583"/>
        <end position="618"/>
    </location>
</feature>
<evidence type="ECO:0000259" key="3">
    <source>
        <dbReference type="Pfam" id="PF07584"/>
    </source>
</evidence>
<dbReference type="Gene3D" id="3.40.50.410">
    <property type="entry name" value="von Willebrand factor, type A domain"/>
    <property type="match status" value="1"/>
</dbReference>
<dbReference type="AlphaFoldDB" id="A0A5B9W1H3"/>
<dbReference type="KEGG" id="agv:OJF2_26530"/>
<keyword evidence="5" id="KW-1185">Reference proteome</keyword>
<evidence type="ECO:0000313" key="5">
    <source>
        <dbReference type="Proteomes" id="UP000324233"/>
    </source>
</evidence>
<reference evidence="4 5" key="1">
    <citation type="submission" date="2019-08" db="EMBL/GenBank/DDBJ databases">
        <title>Deep-cultivation of Planctomycetes and their phenomic and genomic characterization uncovers novel biology.</title>
        <authorList>
            <person name="Wiegand S."/>
            <person name="Jogler M."/>
            <person name="Boedeker C."/>
            <person name="Pinto D."/>
            <person name="Vollmers J."/>
            <person name="Rivas-Marin E."/>
            <person name="Kohn T."/>
            <person name="Peeters S.H."/>
            <person name="Heuer A."/>
            <person name="Rast P."/>
            <person name="Oberbeckmann S."/>
            <person name="Bunk B."/>
            <person name="Jeske O."/>
            <person name="Meyerdierks A."/>
            <person name="Storesund J.E."/>
            <person name="Kallscheuer N."/>
            <person name="Luecker S."/>
            <person name="Lage O.M."/>
            <person name="Pohl T."/>
            <person name="Merkel B.J."/>
            <person name="Hornburger P."/>
            <person name="Mueller R.-W."/>
            <person name="Bruemmer F."/>
            <person name="Labrenz M."/>
            <person name="Spormann A.M."/>
            <person name="Op den Camp H."/>
            <person name="Overmann J."/>
            <person name="Amann R."/>
            <person name="Jetten M.S.M."/>
            <person name="Mascher T."/>
            <person name="Medema M.H."/>
            <person name="Devos D.P."/>
            <person name="Kaster A.-K."/>
            <person name="Ovreas L."/>
            <person name="Rohde M."/>
            <person name="Galperin M.Y."/>
            <person name="Jogler C."/>
        </authorList>
    </citation>
    <scope>NUCLEOTIDE SEQUENCE [LARGE SCALE GENOMIC DNA]</scope>
    <source>
        <strain evidence="4 5">OJF2</strain>
    </source>
</reference>